<evidence type="ECO:0000256" key="4">
    <source>
        <dbReference type="ARBA" id="ARBA00011991"/>
    </source>
</evidence>
<dbReference type="InterPro" id="IPR036087">
    <property type="entry name" value="Nict_dMeBzImd_PRibTrfase_sf"/>
</dbReference>
<dbReference type="GO" id="GO:0009236">
    <property type="term" value="P:cobalamin biosynthetic process"/>
    <property type="evidence" value="ECO:0007669"/>
    <property type="project" value="UniProtKB-UniRule"/>
</dbReference>
<dbReference type="InterPro" id="IPR023195">
    <property type="entry name" value="Nict_dMeBzImd_PRibTrfase_N"/>
</dbReference>
<evidence type="ECO:0000256" key="3">
    <source>
        <dbReference type="ARBA" id="ARBA00007110"/>
    </source>
</evidence>
<protein>
    <recommendedName>
        <fullName evidence="5 11">Nicotinate-nucleotide--dimethylbenzimidazole phosphoribosyltransferase</fullName>
        <shortName evidence="11">NN:DBI PRT</shortName>
        <ecNumber evidence="4 11">2.4.2.21</ecNumber>
    </recommendedName>
    <alternativeName>
        <fullName evidence="9 11">N(1)-alpha-phosphoribosyltransferase</fullName>
    </alternativeName>
</protein>
<dbReference type="Gene3D" id="1.10.1610.10">
    <property type="match status" value="1"/>
</dbReference>
<evidence type="ECO:0000256" key="9">
    <source>
        <dbReference type="ARBA" id="ARBA00030686"/>
    </source>
</evidence>
<dbReference type="InterPro" id="IPR003200">
    <property type="entry name" value="Nict_dMeBzImd_PRibTrfase"/>
</dbReference>
<dbReference type="UniPathway" id="UPA00061">
    <property type="reaction ID" value="UER00516"/>
</dbReference>
<dbReference type="GO" id="GO:0008939">
    <property type="term" value="F:nicotinate-nucleotide-dimethylbenzimidazole phosphoribosyltransferase activity"/>
    <property type="evidence" value="ECO:0007669"/>
    <property type="project" value="UniProtKB-UniRule"/>
</dbReference>
<dbReference type="SUPFAM" id="SSF52733">
    <property type="entry name" value="Nicotinate mononucleotide:5,6-dimethylbenzimidazole phosphoribosyltransferase (CobT)"/>
    <property type="match status" value="1"/>
</dbReference>
<organism evidence="12 13">
    <name type="scientific">Thermaerobacillus caldiproteolyticus</name>
    <dbReference type="NCBI Taxonomy" id="247480"/>
    <lineage>
        <taxon>Bacteria</taxon>
        <taxon>Bacillati</taxon>
        <taxon>Bacillota</taxon>
        <taxon>Bacilli</taxon>
        <taxon>Bacillales</taxon>
        <taxon>Anoxybacillaceae</taxon>
        <taxon>Thermaerobacillus</taxon>
    </lineage>
</organism>
<evidence type="ECO:0000256" key="7">
    <source>
        <dbReference type="ARBA" id="ARBA00022676"/>
    </source>
</evidence>
<evidence type="ECO:0000313" key="12">
    <source>
        <dbReference type="EMBL" id="MBA2875905.1"/>
    </source>
</evidence>
<keyword evidence="6 11" id="KW-0169">Cobalamin biosynthesis</keyword>
<evidence type="ECO:0000313" key="13">
    <source>
        <dbReference type="Proteomes" id="UP000523087"/>
    </source>
</evidence>
<dbReference type="EC" id="2.4.2.21" evidence="4 11"/>
<dbReference type="CDD" id="cd02439">
    <property type="entry name" value="DMB-PRT_CobT"/>
    <property type="match status" value="1"/>
</dbReference>
<dbReference type="Pfam" id="PF02277">
    <property type="entry name" value="DBI_PRT"/>
    <property type="match status" value="1"/>
</dbReference>
<evidence type="ECO:0000256" key="8">
    <source>
        <dbReference type="ARBA" id="ARBA00022679"/>
    </source>
</evidence>
<accession>A0A7W0BZR7</accession>
<dbReference type="NCBIfam" id="NF000996">
    <property type="entry name" value="PRK00105.1"/>
    <property type="match status" value="1"/>
</dbReference>
<keyword evidence="13" id="KW-1185">Reference proteome</keyword>
<comment type="function">
    <text evidence="1 11">Catalyzes the synthesis of alpha-ribazole-5'-phosphate from nicotinate mononucleotide (NAMN) and 5,6-dimethylbenzimidazole (DMB).</text>
</comment>
<dbReference type="PANTHER" id="PTHR43463">
    <property type="entry name" value="NICOTINATE-NUCLEOTIDE--DIMETHYLBENZIMIDAZOLE PHOSPHORIBOSYLTRANSFERASE"/>
    <property type="match status" value="1"/>
</dbReference>
<dbReference type="FunFam" id="3.40.50.10210:FF:000001">
    <property type="entry name" value="Nicotinate-nucleotide--dimethylbenzimidazole phosphoribosyltransferase"/>
    <property type="match status" value="1"/>
</dbReference>
<keyword evidence="8 11" id="KW-0808">Transferase</keyword>
<comment type="similarity">
    <text evidence="3 11">Belongs to the CobT family.</text>
</comment>
<dbReference type="InterPro" id="IPR017846">
    <property type="entry name" value="Nict_dMeBzImd_PRibTrfase_bact"/>
</dbReference>
<proteinExistence type="inferred from homology"/>
<keyword evidence="7 11" id="KW-0328">Glycosyltransferase</keyword>
<feature type="active site" description="Proton acceptor" evidence="11">
    <location>
        <position position="310"/>
    </location>
</feature>
<evidence type="ECO:0000256" key="6">
    <source>
        <dbReference type="ARBA" id="ARBA00022573"/>
    </source>
</evidence>
<gene>
    <name evidence="11" type="primary">cobT</name>
    <name evidence="12" type="ORF">HNR31_002699</name>
</gene>
<dbReference type="AlphaFoldDB" id="A0A7W0BZR7"/>
<dbReference type="HAMAP" id="MF_00230">
    <property type="entry name" value="CobT"/>
    <property type="match status" value="1"/>
</dbReference>
<dbReference type="RefSeq" id="WP_181556669.1">
    <property type="nucleotide sequence ID" value="NZ_JACDUT010000008.1"/>
</dbReference>
<dbReference type="Proteomes" id="UP000523087">
    <property type="component" value="Unassembled WGS sequence"/>
</dbReference>
<name>A0A7W0BZR7_9BACL</name>
<evidence type="ECO:0000256" key="2">
    <source>
        <dbReference type="ARBA" id="ARBA00005049"/>
    </source>
</evidence>
<comment type="pathway">
    <text evidence="2 11">Nucleoside biosynthesis; alpha-ribazole biosynthesis; alpha-ribazole from 5,6-dimethylbenzimidazole: step 1/2.</text>
</comment>
<comment type="caution">
    <text evidence="12">The sequence shown here is derived from an EMBL/GenBank/DDBJ whole genome shotgun (WGS) entry which is preliminary data.</text>
</comment>
<dbReference type="EMBL" id="JACDUT010000008">
    <property type="protein sequence ID" value="MBA2875905.1"/>
    <property type="molecule type" value="Genomic_DNA"/>
</dbReference>
<sequence length="350" mass="37201">MFTIPALHKEIGKEVSAYVDQLTKPVGSLGRLEQLAIELAEMTSSSFPTVTPPGVLVFAADHGVVKEGVSAFPQEVTAQMVMNFVNGGAAINVFSRQIGATFAVVDVGVATDIQSEEVIHQKIRYGTNNFCEKEAMSKEEAEKSILVGYEQANEMIKQGIRCLIVGEIGIGNTTTSSAILAVLSKKEVEQLVGGGTGIAEEKIVHKRQVIRRALMLHAPNPSDPIEILEKIGGLEIAAMTGAMLAAAEKRIPILIDGFICTVAALLAKLIHPCVVDYMILGHRSKEIGHKVAIELLGKKPLIDLGLRLGEGSGAAVAFPLLQFATNMVREMATFTSAHASNSVEAGGKHG</sequence>
<reference evidence="12 13" key="1">
    <citation type="submission" date="2020-07" db="EMBL/GenBank/DDBJ databases">
        <title>Genomic Encyclopedia of Type Strains, Phase IV (KMG-IV): sequencing the most valuable type-strain genomes for metagenomic binning, comparative biology and taxonomic classification.</title>
        <authorList>
            <person name="Goeker M."/>
        </authorList>
    </citation>
    <scope>NUCLEOTIDE SEQUENCE [LARGE SCALE GENOMIC DNA]</scope>
    <source>
        <strain evidence="12 13">DSM 15730</strain>
    </source>
</reference>
<evidence type="ECO:0000256" key="1">
    <source>
        <dbReference type="ARBA" id="ARBA00002197"/>
    </source>
</evidence>
<dbReference type="NCBIfam" id="TIGR03160">
    <property type="entry name" value="cobT_DBIPRT"/>
    <property type="match status" value="1"/>
</dbReference>
<comment type="catalytic activity">
    <reaction evidence="10 11">
        <text>5,6-dimethylbenzimidazole + nicotinate beta-D-ribonucleotide = alpha-ribazole 5'-phosphate + nicotinate + H(+)</text>
        <dbReference type="Rhea" id="RHEA:11196"/>
        <dbReference type="ChEBI" id="CHEBI:15378"/>
        <dbReference type="ChEBI" id="CHEBI:15890"/>
        <dbReference type="ChEBI" id="CHEBI:32544"/>
        <dbReference type="ChEBI" id="CHEBI:57502"/>
        <dbReference type="ChEBI" id="CHEBI:57918"/>
        <dbReference type="EC" id="2.4.2.21"/>
    </reaction>
</comment>
<evidence type="ECO:0000256" key="5">
    <source>
        <dbReference type="ARBA" id="ARBA00015486"/>
    </source>
</evidence>
<dbReference type="Gene3D" id="3.40.50.10210">
    <property type="match status" value="1"/>
</dbReference>
<dbReference type="PANTHER" id="PTHR43463:SF1">
    <property type="entry name" value="NICOTINATE-NUCLEOTIDE--DIMETHYLBENZIMIDAZOLE PHOSPHORIBOSYLTRANSFERASE"/>
    <property type="match status" value="1"/>
</dbReference>
<evidence type="ECO:0000256" key="10">
    <source>
        <dbReference type="ARBA" id="ARBA00047340"/>
    </source>
</evidence>
<evidence type="ECO:0000256" key="11">
    <source>
        <dbReference type="HAMAP-Rule" id="MF_00230"/>
    </source>
</evidence>